<keyword evidence="3" id="KW-0712">Selenocysteine</keyword>
<accession>A0AAV6T491</accession>
<dbReference type="PROSITE" id="PS00763">
    <property type="entry name" value="GLUTATHIONE_PEROXID_2"/>
    <property type="match status" value="1"/>
</dbReference>
<dbReference type="GO" id="GO:0004602">
    <property type="term" value="F:glutathione peroxidase activity"/>
    <property type="evidence" value="ECO:0007669"/>
    <property type="project" value="TreeGrafter"/>
</dbReference>
<keyword evidence="4" id="KW-0560">Oxidoreductase</keyword>
<name>A0AAV6T491_SOLSE</name>
<evidence type="ECO:0000256" key="5">
    <source>
        <dbReference type="ARBA" id="ARBA00035814"/>
    </source>
</evidence>
<dbReference type="CDD" id="cd00340">
    <property type="entry name" value="GSH_Peroxidase"/>
    <property type="match status" value="1"/>
</dbReference>
<evidence type="ECO:0000256" key="8">
    <source>
        <dbReference type="ARBA" id="ARBA00042786"/>
    </source>
</evidence>
<dbReference type="GO" id="GO:0005634">
    <property type="term" value="C:nucleus"/>
    <property type="evidence" value="ECO:0007669"/>
    <property type="project" value="TreeGrafter"/>
</dbReference>
<keyword evidence="2 11" id="KW-0575">Peroxidase</keyword>
<evidence type="ECO:0000256" key="9">
    <source>
        <dbReference type="ARBA" id="ARBA00046929"/>
    </source>
</evidence>
<evidence type="ECO:0000256" key="1">
    <source>
        <dbReference type="ARBA" id="ARBA00006926"/>
    </source>
</evidence>
<comment type="caution">
    <text evidence="11">The sequence shown here is derived from an EMBL/GenBank/DDBJ whole genome shotgun (WGS) entry which is preliminary data.</text>
</comment>
<evidence type="ECO:0000313" key="11">
    <source>
        <dbReference type="EMBL" id="KAG7524310.1"/>
    </source>
</evidence>
<proteinExistence type="inferred from homology"/>
<protein>
    <recommendedName>
        <fullName evidence="7">phospholipid-hydroperoxide glutathione peroxidase</fullName>
        <ecNumber evidence="7">1.11.1.12</ecNumber>
    </recommendedName>
    <alternativeName>
        <fullName evidence="8">Glutathione peroxidase 4</fullName>
    </alternativeName>
</protein>
<dbReference type="InterPro" id="IPR000889">
    <property type="entry name" value="Glutathione_peroxidase"/>
</dbReference>
<dbReference type="Proteomes" id="UP000693946">
    <property type="component" value="Linkage Group LG1"/>
</dbReference>
<comment type="similarity">
    <text evidence="1">Belongs to the glutathione peroxidase family.</text>
</comment>
<gene>
    <name evidence="11" type="ORF">JOB18_010192</name>
</gene>
<dbReference type="PANTHER" id="PTHR11592:SF134">
    <property type="entry name" value="PHOSPHOLIPID HYDROPEROXIDE GLUTATHIONE PEROXIDASE"/>
    <property type="match status" value="1"/>
</dbReference>
<dbReference type="GO" id="GO:0006979">
    <property type="term" value="P:response to oxidative stress"/>
    <property type="evidence" value="ECO:0007669"/>
    <property type="project" value="InterPro"/>
</dbReference>
<evidence type="ECO:0000256" key="3">
    <source>
        <dbReference type="ARBA" id="ARBA00022933"/>
    </source>
</evidence>
<evidence type="ECO:0000256" key="10">
    <source>
        <dbReference type="SAM" id="SignalP"/>
    </source>
</evidence>
<keyword evidence="10" id="KW-0732">Signal</keyword>
<dbReference type="GO" id="GO:0047066">
    <property type="term" value="F:phospholipid-hydroperoxide glutathione peroxidase activity"/>
    <property type="evidence" value="ECO:0007669"/>
    <property type="project" value="UniProtKB-EC"/>
</dbReference>
<dbReference type="PROSITE" id="PS51355">
    <property type="entry name" value="GLUTATHIONE_PEROXID_3"/>
    <property type="match status" value="1"/>
</dbReference>
<dbReference type="GO" id="GO:0005739">
    <property type="term" value="C:mitochondrion"/>
    <property type="evidence" value="ECO:0007669"/>
    <property type="project" value="TreeGrafter"/>
</dbReference>
<dbReference type="EC" id="1.11.1.12" evidence="7"/>
<evidence type="ECO:0000256" key="2">
    <source>
        <dbReference type="ARBA" id="ARBA00022559"/>
    </source>
</evidence>
<keyword evidence="12" id="KW-1185">Reference proteome</keyword>
<comment type="catalytic activity">
    <reaction evidence="6">
        <text>(13S)-hydroperoxy-(9Z,11E)-octadecadienoate + 2 glutathione = (13S)-hydroxy-(9Z,11E)-octadecadienoate + glutathione disulfide + H2O</text>
        <dbReference type="Rhea" id="RHEA:48888"/>
        <dbReference type="ChEBI" id="CHEBI:15377"/>
        <dbReference type="ChEBI" id="CHEBI:57466"/>
        <dbReference type="ChEBI" id="CHEBI:57925"/>
        <dbReference type="ChEBI" id="CHEBI:58297"/>
        <dbReference type="ChEBI" id="CHEBI:90850"/>
    </reaction>
    <physiologicalReaction direction="left-to-right" evidence="6">
        <dbReference type="Rhea" id="RHEA:48889"/>
    </physiologicalReaction>
</comment>
<feature type="signal peptide" evidence="10">
    <location>
        <begin position="1"/>
        <end position="16"/>
    </location>
</feature>
<comment type="catalytic activity">
    <reaction evidence="5">
        <text>a hydroperoxy polyunsaturated fatty acid + 2 glutathione = a hydroxy polyunsaturated fatty acid + glutathione disulfide + H2O</text>
        <dbReference type="Rhea" id="RHEA:19057"/>
        <dbReference type="ChEBI" id="CHEBI:15377"/>
        <dbReference type="ChEBI" id="CHEBI:57925"/>
        <dbReference type="ChEBI" id="CHEBI:58297"/>
        <dbReference type="ChEBI" id="CHEBI:131871"/>
        <dbReference type="ChEBI" id="CHEBI:134019"/>
        <dbReference type="EC" id="1.11.1.12"/>
    </reaction>
    <physiologicalReaction direction="left-to-right" evidence="5">
        <dbReference type="Rhea" id="RHEA:19058"/>
    </physiologicalReaction>
</comment>
<organism evidence="11 12">
    <name type="scientific">Solea senegalensis</name>
    <name type="common">Senegalese sole</name>
    <dbReference type="NCBI Taxonomy" id="28829"/>
    <lineage>
        <taxon>Eukaryota</taxon>
        <taxon>Metazoa</taxon>
        <taxon>Chordata</taxon>
        <taxon>Craniata</taxon>
        <taxon>Vertebrata</taxon>
        <taxon>Euteleostomi</taxon>
        <taxon>Actinopterygii</taxon>
        <taxon>Neopterygii</taxon>
        <taxon>Teleostei</taxon>
        <taxon>Neoteleostei</taxon>
        <taxon>Acanthomorphata</taxon>
        <taxon>Carangaria</taxon>
        <taxon>Pleuronectiformes</taxon>
        <taxon>Pleuronectoidei</taxon>
        <taxon>Soleidae</taxon>
        <taxon>Solea</taxon>
    </lineage>
</organism>
<dbReference type="Pfam" id="PF00255">
    <property type="entry name" value="GSHPx"/>
    <property type="match status" value="1"/>
</dbReference>
<feature type="chain" id="PRO_5043338893" description="phospholipid-hydroperoxide glutathione peroxidase" evidence="10">
    <location>
        <begin position="17"/>
        <end position="215"/>
    </location>
</feature>
<comment type="subunit">
    <text evidence="9">Monomer. Has a tendency to form higher mass oligomers. Interacts with FUNDC1; this interaction promotes GPX4 recruitment into mitochondria through TOM/TIM complex where it is degraded by mitophagy.</text>
</comment>
<dbReference type="PANTHER" id="PTHR11592">
    <property type="entry name" value="GLUTATHIONE PEROXIDASE"/>
    <property type="match status" value="1"/>
</dbReference>
<sequence>MRLLIARAALVGLVASRGILRTMCAQAVDWQSAKSIYEFSAKDIDGNEVSLEKYRGNTKVNYTQLARMHASYADDGLRILGFPCNQFGGQEPGTEAEIKEFAKGYNAEFDLFSKIEVNGDNAHPLWQWMKAQPKGKGLFGNAIKWNFTKFLINKEGQVVKRYGPTDDPTGAVMPCANLCYTTNAGGKSSQHIMLSWWWRRTCPHICNTAVFFLVS</sequence>
<dbReference type="AlphaFoldDB" id="A0AAV6T491"/>
<reference evidence="11 12" key="1">
    <citation type="journal article" date="2021" name="Sci. Rep.">
        <title>Chromosome anchoring in Senegalese sole (Solea senegalensis) reveals sex-associated markers and genome rearrangements in flatfish.</title>
        <authorList>
            <person name="Guerrero-Cozar I."/>
            <person name="Gomez-Garrido J."/>
            <person name="Berbel C."/>
            <person name="Martinez-Blanch J.F."/>
            <person name="Alioto T."/>
            <person name="Claros M.G."/>
            <person name="Gagnaire P.A."/>
            <person name="Manchado M."/>
        </authorList>
    </citation>
    <scope>NUCLEOTIDE SEQUENCE [LARGE SCALE GENOMIC DNA]</scope>
    <source>
        <strain evidence="11">Sse05_10M</strain>
    </source>
</reference>
<evidence type="ECO:0000256" key="4">
    <source>
        <dbReference type="ARBA" id="ARBA00023002"/>
    </source>
</evidence>
<dbReference type="EMBL" id="JAGKHQ010000001">
    <property type="protein sequence ID" value="KAG7524310.1"/>
    <property type="molecule type" value="Genomic_DNA"/>
</dbReference>
<evidence type="ECO:0000256" key="6">
    <source>
        <dbReference type="ARBA" id="ARBA00036240"/>
    </source>
</evidence>
<evidence type="ECO:0000256" key="7">
    <source>
        <dbReference type="ARBA" id="ARBA00039119"/>
    </source>
</evidence>
<evidence type="ECO:0000313" key="12">
    <source>
        <dbReference type="Proteomes" id="UP000693946"/>
    </source>
</evidence>
<dbReference type="InterPro" id="IPR029760">
    <property type="entry name" value="GPX_CS"/>
</dbReference>